<dbReference type="EMBL" id="JAHWXN010000001">
    <property type="protein sequence ID" value="MCK2036172.1"/>
    <property type="molecule type" value="Genomic_DNA"/>
</dbReference>
<keyword evidence="1" id="KW-0812">Transmembrane</keyword>
<dbReference type="InterPro" id="IPR012867">
    <property type="entry name" value="DUF1648"/>
</dbReference>
<proteinExistence type="predicted"/>
<evidence type="ECO:0000313" key="3">
    <source>
        <dbReference type="EMBL" id="MCK2036172.1"/>
    </source>
</evidence>
<dbReference type="RefSeq" id="WP_247629552.1">
    <property type="nucleotide sequence ID" value="NZ_JAHWXN010000001.1"/>
</dbReference>
<feature type="domain" description="DUF1648" evidence="2">
    <location>
        <begin position="23"/>
        <end position="67"/>
    </location>
</feature>
<accession>A0ABT0FDN7</accession>
<protein>
    <submittedName>
        <fullName evidence="3">DUF1648 domain-containing protein</fullName>
    </submittedName>
</protein>
<feature type="transmembrane region" description="Helical" evidence="1">
    <location>
        <begin position="103"/>
        <end position="123"/>
    </location>
</feature>
<dbReference type="Proteomes" id="UP001300096">
    <property type="component" value="Unassembled WGS sequence"/>
</dbReference>
<reference evidence="3 4" key="1">
    <citation type="submission" date="2021-06" db="EMBL/GenBank/DDBJ databases">
        <title>Genome-based taxonomic framework of Microbacterium strains isolated from marine environment, the description of four new species and reclassification of four preexisting species.</title>
        <authorList>
            <person name="Lee S.D."/>
            <person name="Kim S.-M."/>
            <person name="Byeon Y.-S."/>
            <person name="Yang H.L."/>
            <person name="Kim I.S."/>
        </authorList>
    </citation>
    <scope>NUCLEOTIDE SEQUENCE [LARGE SCALE GENOMIC DNA]</scope>
    <source>
        <strain evidence="3 4">SSW1-49</strain>
    </source>
</reference>
<feature type="transmembrane region" description="Helical" evidence="1">
    <location>
        <begin position="225"/>
        <end position="245"/>
    </location>
</feature>
<feature type="transmembrane region" description="Helical" evidence="1">
    <location>
        <begin position="58"/>
        <end position="82"/>
    </location>
</feature>
<name>A0ABT0FDN7_9MICO</name>
<keyword evidence="4" id="KW-1185">Reference proteome</keyword>
<comment type="caution">
    <text evidence="3">The sequence shown here is derived from an EMBL/GenBank/DDBJ whole genome shotgun (WGS) entry which is preliminary data.</text>
</comment>
<gene>
    <name evidence="3" type="ORF">KZC51_08480</name>
</gene>
<organism evidence="3 4">
    <name type="scientific">Microbacterium croceum</name>
    <dbReference type="NCBI Taxonomy" id="2851645"/>
    <lineage>
        <taxon>Bacteria</taxon>
        <taxon>Bacillati</taxon>
        <taxon>Actinomycetota</taxon>
        <taxon>Actinomycetes</taxon>
        <taxon>Micrococcales</taxon>
        <taxon>Microbacteriaceae</taxon>
        <taxon>Microbacterium</taxon>
    </lineage>
</organism>
<evidence type="ECO:0000313" key="4">
    <source>
        <dbReference type="Proteomes" id="UP001300096"/>
    </source>
</evidence>
<evidence type="ECO:0000256" key="1">
    <source>
        <dbReference type="SAM" id="Phobius"/>
    </source>
</evidence>
<keyword evidence="1" id="KW-0472">Membrane</keyword>
<dbReference type="Pfam" id="PF07853">
    <property type="entry name" value="DUF1648"/>
    <property type="match status" value="1"/>
</dbReference>
<feature type="transmembrane region" description="Helical" evidence="1">
    <location>
        <begin position="12"/>
        <end position="35"/>
    </location>
</feature>
<feature type="transmembrane region" description="Helical" evidence="1">
    <location>
        <begin position="201"/>
        <end position="219"/>
    </location>
</feature>
<keyword evidence="1" id="KW-1133">Transmembrane helix</keyword>
<feature type="transmembrane region" description="Helical" evidence="1">
    <location>
        <begin position="143"/>
        <end position="161"/>
    </location>
</feature>
<evidence type="ECO:0000259" key="2">
    <source>
        <dbReference type="Pfam" id="PF07853"/>
    </source>
</evidence>
<sequence>MNADIRRARRAFWWVGVMIPSAMITLSAIVVLVWLPEIPDPSAIHWGSDGVDGYGPRWIHLVILIGIGGGMLALFALIALLAHKMPRGGGEPTPDGPQWSATARFLGAANLASAGLMSLVALFSVGVQRGLADAADAPDITPWVFAGFAVMLCLGVLGWFLQPPFAPSAGPSDAPATPIPLADHERAVWIETVTIARSGQIVLGVGVFISIAMAVLLLAQGVAAWWITAAVALFLVGAVATSLSFRVQASAAGLQVRSTVGWPRIVIPADRIVSVRAIEVDPFAEFGGWGYRIGTDGRRGVVLRKGPGLEVTRADGRRFVVTVDDARTGAAVLATASRKDG</sequence>